<name>A0ABV7WCM5_9MICO</name>
<gene>
    <name evidence="3" type="ORF">ACFOLH_04340</name>
</gene>
<protein>
    <recommendedName>
        <fullName evidence="2">Bulb-type lectin domain-containing protein</fullName>
    </recommendedName>
</protein>
<dbReference type="Pfam" id="PF26571">
    <property type="entry name" value="VldE"/>
    <property type="match status" value="1"/>
</dbReference>
<dbReference type="RefSeq" id="WP_340289857.1">
    <property type="nucleotide sequence ID" value="NZ_JBBEOI010000012.1"/>
</dbReference>
<organism evidence="3 4">
    <name type="scientific">Aquipuribacter hungaricus</name>
    <dbReference type="NCBI Taxonomy" id="545624"/>
    <lineage>
        <taxon>Bacteria</taxon>
        <taxon>Bacillati</taxon>
        <taxon>Actinomycetota</taxon>
        <taxon>Actinomycetes</taxon>
        <taxon>Micrococcales</taxon>
        <taxon>Intrasporangiaceae</taxon>
        <taxon>Aquipuribacter</taxon>
    </lineage>
</organism>
<proteinExistence type="predicted"/>
<keyword evidence="4" id="KW-1185">Reference proteome</keyword>
<dbReference type="InterPro" id="IPR058593">
    <property type="entry name" value="ARB_07466-like_C"/>
</dbReference>
<accession>A0ABV7WCM5</accession>
<reference evidence="4" key="1">
    <citation type="journal article" date="2019" name="Int. J. Syst. Evol. Microbiol.">
        <title>The Global Catalogue of Microorganisms (GCM) 10K type strain sequencing project: providing services to taxonomists for standard genome sequencing and annotation.</title>
        <authorList>
            <consortium name="The Broad Institute Genomics Platform"/>
            <consortium name="The Broad Institute Genome Sequencing Center for Infectious Disease"/>
            <person name="Wu L."/>
            <person name="Ma J."/>
        </authorList>
    </citation>
    <scope>NUCLEOTIDE SEQUENCE [LARGE SCALE GENOMIC DNA]</scope>
    <source>
        <strain evidence="4">NCAIM B.02333</strain>
    </source>
</reference>
<feature type="signal peptide" evidence="1">
    <location>
        <begin position="1"/>
        <end position="46"/>
    </location>
</feature>
<dbReference type="Gene3D" id="2.90.10.10">
    <property type="entry name" value="Bulb-type lectin domain"/>
    <property type="match status" value="2"/>
</dbReference>
<feature type="domain" description="Bulb-type lectin" evidence="2">
    <location>
        <begin position="250"/>
        <end position="359"/>
    </location>
</feature>
<keyword evidence="1" id="KW-0732">Signal</keyword>
<dbReference type="CDD" id="cd00028">
    <property type="entry name" value="B_lectin"/>
    <property type="match status" value="1"/>
</dbReference>
<dbReference type="Proteomes" id="UP001595685">
    <property type="component" value="Unassembled WGS sequence"/>
</dbReference>
<dbReference type="PROSITE" id="PS50927">
    <property type="entry name" value="BULB_LECTIN"/>
    <property type="match status" value="1"/>
</dbReference>
<sequence length="361" mass="37277">MPTPTSRPALTAPTGTRPSGLARRLGPVLRLAVAAVLAAGSLVAVAAPASAAPVPPVPFATAPDAPSGYQGQVSCSGTETPGAAALRDLLKAAYGRANAGGTVRACGQGGTSEHKEGRAYDWMLNAGVPAEKALADSFLAWLVGPDAQGVAGGNARRLGVQYVIWNRQTWQSWNGKWKAYTGASPHTDHVHISLSWDGAYKRTSWWTGSAVTQVDRGPCVTHTGELAPAYTGPNYSPCPPPGTRGTLANGPGMYPGQALPTGAALTSPRGGMAAVMQADGNFVVYAPGSRPVWSTRTHGNPAARMVMQADGNLVVYASGNRPVWSSGTSANPSARLVLQDDGNLVVYRSDNRALWASGSRA</sequence>
<evidence type="ECO:0000313" key="4">
    <source>
        <dbReference type="Proteomes" id="UP001595685"/>
    </source>
</evidence>
<evidence type="ECO:0000256" key="1">
    <source>
        <dbReference type="SAM" id="SignalP"/>
    </source>
</evidence>
<dbReference type="SMART" id="SM00108">
    <property type="entry name" value="B_lectin"/>
    <property type="match status" value="1"/>
</dbReference>
<comment type="caution">
    <text evidence="3">The sequence shown here is derived from an EMBL/GenBank/DDBJ whole genome shotgun (WGS) entry which is preliminary data.</text>
</comment>
<dbReference type="InterPro" id="IPR001480">
    <property type="entry name" value="Bulb-type_lectin_dom"/>
</dbReference>
<dbReference type="EMBL" id="JBHRWW010000002">
    <property type="protein sequence ID" value="MFC3687564.1"/>
    <property type="molecule type" value="Genomic_DNA"/>
</dbReference>
<evidence type="ECO:0000259" key="2">
    <source>
        <dbReference type="PROSITE" id="PS50927"/>
    </source>
</evidence>
<feature type="chain" id="PRO_5045613009" description="Bulb-type lectin domain-containing protein" evidence="1">
    <location>
        <begin position="47"/>
        <end position="361"/>
    </location>
</feature>
<dbReference type="InterPro" id="IPR036426">
    <property type="entry name" value="Bulb-type_lectin_dom_sf"/>
</dbReference>
<dbReference type="SUPFAM" id="SSF51110">
    <property type="entry name" value="alpha-D-mannose-specific plant lectins"/>
    <property type="match status" value="2"/>
</dbReference>
<evidence type="ECO:0000313" key="3">
    <source>
        <dbReference type="EMBL" id="MFC3687564.1"/>
    </source>
</evidence>